<evidence type="ECO:0000313" key="3">
    <source>
        <dbReference type="EMBL" id="PMD43078.1"/>
    </source>
</evidence>
<dbReference type="EMBL" id="KZ613942">
    <property type="protein sequence ID" value="PMD43078.1"/>
    <property type="molecule type" value="Genomic_DNA"/>
</dbReference>
<dbReference type="Proteomes" id="UP000235786">
    <property type="component" value="Unassembled WGS sequence"/>
</dbReference>
<sequence length="534" mass="61025">MVFLGPKDAQIEVRLVKPPFEATDSDRVYIDEYEQLGTPHREKGLFECHRYIASEDTKYAIEVTLRKGFTWGDYLGIRVHIDDRARKARIGFGLIDKVGNEDVLEKDQKILLSSLFGAADGKFKTDAHLSIRALTRDEDLRLETNVPGIEPSDLGGFKIQVYRYGESTYKQVPESQYQEQMRQYQALLATRASKVDEKSFTKHGITHNIEVEGGLELPLDPPAKFQYLHKPSKKVYFHYFCRSLEENSFYKCPIPLEFQPWDSLKDHERQSCFKALQTYDKEALLKHNILEAGPEADAKAIQRQLLELGDIPNHWRGWGQLYTRERQKLFGHLQRRRKYWEKGELPPEDRKQEPDEKPSTAPAASQSSIKEEPVDTPAQTTPVQTPQTTIKEEPVEAPVFPKSKETQPEIIILDDTPPQSSKRKATNVSDIPTPTIKVEPVDLDNVRIMAPLSNLRALEGGPQKRAKFEPDLAGPSANDDEELLKLKEEEEREMEELLAAQRVQELIRKRNERKAKIAALEARASGTPRHGSPL</sequence>
<feature type="compositionally biased region" description="Low complexity" evidence="2">
    <location>
        <begin position="376"/>
        <end position="389"/>
    </location>
</feature>
<dbReference type="OrthoDB" id="3555265at2759"/>
<keyword evidence="4" id="KW-1185">Reference proteome</keyword>
<accession>A0A2J6RX31</accession>
<evidence type="ECO:0000313" key="4">
    <source>
        <dbReference type="Proteomes" id="UP000235786"/>
    </source>
</evidence>
<evidence type="ECO:0000256" key="2">
    <source>
        <dbReference type="SAM" id="MobiDB-lite"/>
    </source>
</evidence>
<protein>
    <submittedName>
        <fullName evidence="3">Uncharacterized protein</fullName>
    </submittedName>
</protein>
<proteinExistence type="predicted"/>
<dbReference type="AlphaFoldDB" id="A0A2J6RX31"/>
<keyword evidence="1" id="KW-0175">Coiled coil</keyword>
<organism evidence="3 4">
    <name type="scientific">Hyaloscypha variabilis (strain UAMH 11265 / GT02V1 / F)</name>
    <name type="common">Meliniomyces variabilis</name>
    <dbReference type="NCBI Taxonomy" id="1149755"/>
    <lineage>
        <taxon>Eukaryota</taxon>
        <taxon>Fungi</taxon>
        <taxon>Dikarya</taxon>
        <taxon>Ascomycota</taxon>
        <taxon>Pezizomycotina</taxon>
        <taxon>Leotiomycetes</taxon>
        <taxon>Helotiales</taxon>
        <taxon>Hyaloscyphaceae</taxon>
        <taxon>Hyaloscypha</taxon>
        <taxon>Hyaloscypha variabilis</taxon>
    </lineage>
</organism>
<reference evidence="3 4" key="1">
    <citation type="submission" date="2016-04" db="EMBL/GenBank/DDBJ databases">
        <title>A degradative enzymes factory behind the ericoid mycorrhizal symbiosis.</title>
        <authorList>
            <consortium name="DOE Joint Genome Institute"/>
            <person name="Martino E."/>
            <person name="Morin E."/>
            <person name="Grelet G."/>
            <person name="Kuo A."/>
            <person name="Kohler A."/>
            <person name="Daghino S."/>
            <person name="Barry K."/>
            <person name="Choi C."/>
            <person name="Cichocki N."/>
            <person name="Clum A."/>
            <person name="Copeland A."/>
            <person name="Hainaut M."/>
            <person name="Haridas S."/>
            <person name="Labutti K."/>
            <person name="Lindquist E."/>
            <person name="Lipzen A."/>
            <person name="Khouja H.-R."/>
            <person name="Murat C."/>
            <person name="Ohm R."/>
            <person name="Olson A."/>
            <person name="Spatafora J."/>
            <person name="Veneault-Fourrey C."/>
            <person name="Henrissat B."/>
            <person name="Grigoriev I."/>
            <person name="Martin F."/>
            <person name="Perotto S."/>
        </authorList>
    </citation>
    <scope>NUCLEOTIDE SEQUENCE [LARGE SCALE GENOMIC DNA]</scope>
    <source>
        <strain evidence="3 4">F</strain>
    </source>
</reference>
<gene>
    <name evidence="3" type="ORF">L207DRAFT_290308</name>
</gene>
<feature type="compositionally biased region" description="Basic and acidic residues" evidence="2">
    <location>
        <begin position="341"/>
        <end position="358"/>
    </location>
</feature>
<feature type="region of interest" description="Disordered" evidence="2">
    <location>
        <begin position="341"/>
        <end position="435"/>
    </location>
</feature>
<feature type="coiled-coil region" evidence="1">
    <location>
        <begin position="477"/>
        <end position="523"/>
    </location>
</feature>
<name>A0A2J6RX31_HYAVF</name>
<evidence type="ECO:0000256" key="1">
    <source>
        <dbReference type="SAM" id="Coils"/>
    </source>
</evidence>